<sequence length="93" mass="10788">MSEALQEARDFRDTSGIDEGSYRGYEIKRQNNKYGHPLIVPALKLTGANMKDIKQLIDRHYLFSNEEVQLDEFTISDIQQMVKKGWVNKISPE</sequence>
<protein>
    <submittedName>
        <fullName evidence="1">Uncharacterized protein</fullName>
    </submittedName>
</protein>
<gene>
    <name evidence="1" type="ORF">METZ01_LOCUS220768</name>
</gene>
<proteinExistence type="predicted"/>
<accession>A0A382FZT6</accession>
<name>A0A382FZT6_9ZZZZ</name>
<feature type="non-terminal residue" evidence="1">
    <location>
        <position position="93"/>
    </location>
</feature>
<dbReference type="AlphaFoldDB" id="A0A382FZT6"/>
<evidence type="ECO:0000313" key="1">
    <source>
        <dbReference type="EMBL" id="SVB67914.1"/>
    </source>
</evidence>
<organism evidence="1">
    <name type="scientific">marine metagenome</name>
    <dbReference type="NCBI Taxonomy" id="408172"/>
    <lineage>
        <taxon>unclassified sequences</taxon>
        <taxon>metagenomes</taxon>
        <taxon>ecological metagenomes</taxon>
    </lineage>
</organism>
<reference evidence="1" key="1">
    <citation type="submission" date="2018-05" db="EMBL/GenBank/DDBJ databases">
        <authorList>
            <person name="Lanie J.A."/>
            <person name="Ng W.-L."/>
            <person name="Kazmierczak K.M."/>
            <person name="Andrzejewski T.M."/>
            <person name="Davidsen T.M."/>
            <person name="Wayne K.J."/>
            <person name="Tettelin H."/>
            <person name="Glass J.I."/>
            <person name="Rusch D."/>
            <person name="Podicherti R."/>
            <person name="Tsui H.-C.T."/>
            <person name="Winkler M.E."/>
        </authorList>
    </citation>
    <scope>NUCLEOTIDE SEQUENCE</scope>
</reference>
<dbReference type="EMBL" id="UINC01052505">
    <property type="protein sequence ID" value="SVB67914.1"/>
    <property type="molecule type" value="Genomic_DNA"/>
</dbReference>